<dbReference type="GO" id="GO:0003700">
    <property type="term" value="F:DNA-binding transcription factor activity"/>
    <property type="evidence" value="ECO:0007669"/>
    <property type="project" value="InterPro"/>
</dbReference>
<dbReference type="InterPro" id="IPR004827">
    <property type="entry name" value="bZIP"/>
</dbReference>
<name>A0AAD2H872_9AGAR</name>
<dbReference type="SMART" id="SM00338">
    <property type="entry name" value="BRLZ"/>
    <property type="match status" value="1"/>
</dbReference>
<sequence>YLACKASPTTRLTQIRLICFSRPLAAQQFTSEASVSSLSVRLRYRAVEYSLSLLHRAMDTDIVDPSCSKWAEASFVTSAGHTQIRVLSQNGLPSWRASPMLSSTAADVQSDDDDLLLNSRLTRVSRRSPAPLSALSRTTHQSYPETVVAIPAHSSNISTTKDKDVVPVLNKSFSFRPPSPAPLFTGFSSTLSASPQHVPISDSNSRPYGHLLPGTLPPPPSVKRTASAPTMSSTNAPAATTVAPSQVLADVDALLAEIQASPEFRLDDDFSVGSFGDEPVIPMGDILTADAAPLFAGFLTASPFLSSPFSPMISDYGTSPEMTPISEMGTPYLGVEDSPLINDCDDFLNGDALFGGIDESYAAPMTRSDVDKSNDVDLSKLWTFSPALNDQHSFDPPSMTGPVIPPPPVLHRRPVIGATGTRKNVTPATLIDDNAPTQKRNYLTPSATSRKAVPDAFRKRLHSTAFVGDTDEVEPSVSDEDAIAAKRRHNTVAARKSRKRKLEYQQHIERRVDELTAEVTIWRERALMAQALLAKQGTVFSFESM</sequence>
<dbReference type="CDD" id="cd12193">
    <property type="entry name" value="bZIP_GCN4"/>
    <property type="match status" value="1"/>
</dbReference>
<evidence type="ECO:0000313" key="3">
    <source>
        <dbReference type="EMBL" id="CAK5270540.1"/>
    </source>
</evidence>
<proteinExistence type="predicted"/>
<feature type="compositionally biased region" description="Polar residues" evidence="1">
    <location>
        <begin position="227"/>
        <end position="238"/>
    </location>
</feature>
<comment type="caution">
    <text evidence="3">The sequence shown here is derived from an EMBL/GenBank/DDBJ whole genome shotgun (WGS) entry which is preliminary data.</text>
</comment>
<dbReference type="SUPFAM" id="SSF57959">
    <property type="entry name" value="Leucine zipper domain"/>
    <property type="match status" value="1"/>
</dbReference>
<feature type="non-terminal residue" evidence="3">
    <location>
        <position position="1"/>
    </location>
</feature>
<feature type="region of interest" description="Disordered" evidence="1">
    <location>
        <begin position="214"/>
        <end position="238"/>
    </location>
</feature>
<evidence type="ECO:0000256" key="1">
    <source>
        <dbReference type="SAM" id="MobiDB-lite"/>
    </source>
</evidence>
<protein>
    <recommendedName>
        <fullName evidence="2">BZIP domain-containing protein</fullName>
    </recommendedName>
</protein>
<keyword evidence="4" id="KW-1185">Reference proteome</keyword>
<dbReference type="Gene3D" id="3.30.160.60">
    <property type="entry name" value="Classic Zinc Finger"/>
    <property type="match status" value="1"/>
</dbReference>
<dbReference type="Pfam" id="PF07716">
    <property type="entry name" value="bZIP_2"/>
    <property type="match status" value="1"/>
</dbReference>
<gene>
    <name evidence="3" type="ORF">MYCIT1_LOCUS15030</name>
</gene>
<dbReference type="InterPro" id="IPR046347">
    <property type="entry name" value="bZIP_sf"/>
</dbReference>
<organism evidence="3 4">
    <name type="scientific">Mycena citricolor</name>
    <dbReference type="NCBI Taxonomy" id="2018698"/>
    <lineage>
        <taxon>Eukaryota</taxon>
        <taxon>Fungi</taxon>
        <taxon>Dikarya</taxon>
        <taxon>Basidiomycota</taxon>
        <taxon>Agaricomycotina</taxon>
        <taxon>Agaricomycetes</taxon>
        <taxon>Agaricomycetidae</taxon>
        <taxon>Agaricales</taxon>
        <taxon>Marasmiineae</taxon>
        <taxon>Mycenaceae</taxon>
        <taxon>Mycena</taxon>
    </lineage>
</organism>
<dbReference type="Proteomes" id="UP001295794">
    <property type="component" value="Unassembled WGS sequence"/>
</dbReference>
<feature type="domain" description="BZIP" evidence="2">
    <location>
        <begin position="478"/>
        <end position="541"/>
    </location>
</feature>
<evidence type="ECO:0000313" key="4">
    <source>
        <dbReference type="Proteomes" id="UP001295794"/>
    </source>
</evidence>
<dbReference type="AlphaFoldDB" id="A0AAD2H872"/>
<reference evidence="3" key="1">
    <citation type="submission" date="2023-11" db="EMBL/GenBank/DDBJ databases">
        <authorList>
            <person name="De Vega J J."/>
            <person name="De Vega J J."/>
        </authorList>
    </citation>
    <scope>NUCLEOTIDE SEQUENCE</scope>
</reference>
<accession>A0AAD2H872</accession>
<evidence type="ECO:0000259" key="2">
    <source>
        <dbReference type="SMART" id="SM00338"/>
    </source>
</evidence>
<dbReference type="EMBL" id="CAVNYO010000167">
    <property type="protein sequence ID" value="CAK5270540.1"/>
    <property type="molecule type" value="Genomic_DNA"/>
</dbReference>